<dbReference type="InterPro" id="IPR036249">
    <property type="entry name" value="Thioredoxin-like_sf"/>
</dbReference>
<dbReference type="PROSITE" id="PS51352">
    <property type="entry name" value="THIOREDOXIN_2"/>
    <property type="match status" value="1"/>
</dbReference>
<dbReference type="AlphaFoldDB" id="A0A9N8E388"/>
<evidence type="ECO:0000313" key="3">
    <source>
        <dbReference type="EMBL" id="CAB9511934.1"/>
    </source>
</evidence>
<sequence length="323" mass="36595">MTFHPQQDTEYEIPTVVYIPETTLLSRWDPAPANSETKTVSWRGDSQSSLMSDISAVPESTATPPRAPRRSYSPPPKARKHHEVSRNSGVDIGSVPLVPVEFGSDNGKVVPLMECKSSLSSVLESQAGRPNGQVTAVFCIRREGCGSCRDHGNQLKELYEQFPHLNLFGVIKNAPIKNDAALSEFYSKHFPFPIYRDDQWDTFKFLGNRNLSIWKTLKCGKKLTKRYSDCKIKNALIGGDHFTQGGILLFDKNGMLRYVYYERYGDRLDVDALKWAIRDCEEGPGNNTLLRVERPPKLPKRHVSRDNFDKAVRRPRRRLSPAA</sequence>
<feature type="region of interest" description="Disordered" evidence="1">
    <location>
        <begin position="27"/>
        <end position="90"/>
    </location>
</feature>
<evidence type="ECO:0000313" key="4">
    <source>
        <dbReference type="Proteomes" id="UP001153069"/>
    </source>
</evidence>
<feature type="compositionally biased region" description="Polar residues" evidence="1">
    <location>
        <begin position="34"/>
        <end position="63"/>
    </location>
</feature>
<gene>
    <name evidence="3" type="ORF">SEMRO_510_G157220.1</name>
</gene>
<dbReference type="InterPro" id="IPR032801">
    <property type="entry name" value="PXL2A/B/C"/>
</dbReference>
<dbReference type="Pfam" id="PF13911">
    <property type="entry name" value="AhpC-TSA_2"/>
    <property type="match status" value="1"/>
</dbReference>
<dbReference type="EMBL" id="CAICTM010000509">
    <property type="protein sequence ID" value="CAB9511934.1"/>
    <property type="molecule type" value="Genomic_DNA"/>
</dbReference>
<organism evidence="3 4">
    <name type="scientific">Seminavis robusta</name>
    <dbReference type="NCBI Taxonomy" id="568900"/>
    <lineage>
        <taxon>Eukaryota</taxon>
        <taxon>Sar</taxon>
        <taxon>Stramenopiles</taxon>
        <taxon>Ochrophyta</taxon>
        <taxon>Bacillariophyta</taxon>
        <taxon>Bacillariophyceae</taxon>
        <taxon>Bacillariophycidae</taxon>
        <taxon>Naviculales</taxon>
        <taxon>Naviculaceae</taxon>
        <taxon>Seminavis</taxon>
    </lineage>
</organism>
<feature type="region of interest" description="Disordered" evidence="1">
    <location>
        <begin position="288"/>
        <end position="323"/>
    </location>
</feature>
<dbReference type="Gene3D" id="3.40.30.10">
    <property type="entry name" value="Glutaredoxin"/>
    <property type="match status" value="1"/>
</dbReference>
<proteinExistence type="predicted"/>
<protein>
    <submittedName>
        <fullName evidence="3">Family with sequence similarity 213, member</fullName>
    </submittedName>
</protein>
<evidence type="ECO:0000256" key="1">
    <source>
        <dbReference type="SAM" id="MobiDB-lite"/>
    </source>
</evidence>
<dbReference type="InterPro" id="IPR013766">
    <property type="entry name" value="Thioredoxin_domain"/>
</dbReference>
<reference evidence="3" key="1">
    <citation type="submission" date="2020-06" db="EMBL/GenBank/DDBJ databases">
        <authorList>
            <consortium name="Plant Systems Biology data submission"/>
        </authorList>
    </citation>
    <scope>NUCLEOTIDE SEQUENCE</scope>
    <source>
        <strain evidence="3">D6</strain>
    </source>
</reference>
<dbReference type="Proteomes" id="UP001153069">
    <property type="component" value="Unassembled WGS sequence"/>
</dbReference>
<feature type="domain" description="Thioredoxin" evidence="2">
    <location>
        <begin position="91"/>
        <end position="282"/>
    </location>
</feature>
<name>A0A9N8E388_9STRA</name>
<comment type="caution">
    <text evidence="3">The sequence shown here is derived from an EMBL/GenBank/DDBJ whole genome shotgun (WGS) entry which is preliminary data.</text>
</comment>
<feature type="compositionally biased region" description="Basic residues" evidence="1">
    <location>
        <begin position="313"/>
        <end position="323"/>
    </location>
</feature>
<dbReference type="SUPFAM" id="SSF52833">
    <property type="entry name" value="Thioredoxin-like"/>
    <property type="match status" value="1"/>
</dbReference>
<keyword evidence="4" id="KW-1185">Reference proteome</keyword>
<accession>A0A9N8E388</accession>
<evidence type="ECO:0000259" key="2">
    <source>
        <dbReference type="PROSITE" id="PS51352"/>
    </source>
</evidence>